<dbReference type="KEGG" id="foc:113203622"/>
<evidence type="ECO:0000313" key="5">
    <source>
        <dbReference type="Proteomes" id="UP000504606"/>
    </source>
</evidence>
<evidence type="ECO:0000256" key="1">
    <source>
        <dbReference type="SAM" id="MobiDB-lite"/>
    </source>
</evidence>
<proteinExistence type="predicted"/>
<feature type="transmembrane region" description="Helical" evidence="2">
    <location>
        <begin position="429"/>
        <end position="452"/>
    </location>
</feature>
<dbReference type="PANTHER" id="PTHR46560">
    <property type="entry name" value="CYPHER, ISOFORM B"/>
    <property type="match status" value="1"/>
</dbReference>
<feature type="compositionally biased region" description="Low complexity" evidence="1">
    <location>
        <begin position="193"/>
        <end position="213"/>
    </location>
</feature>
<accession>A0A6J1S0N4</accession>
<keyword evidence="5" id="KW-1185">Reference proteome</keyword>
<dbReference type="InterPro" id="IPR001507">
    <property type="entry name" value="ZP_dom"/>
</dbReference>
<reference evidence="6" key="1">
    <citation type="submission" date="2025-08" db="UniProtKB">
        <authorList>
            <consortium name="RefSeq"/>
        </authorList>
    </citation>
    <scope>IDENTIFICATION</scope>
    <source>
        <tissue evidence="6">Whole organism</tissue>
    </source>
</reference>
<dbReference type="SMART" id="SM00241">
    <property type="entry name" value="ZP"/>
    <property type="match status" value="1"/>
</dbReference>
<keyword evidence="2" id="KW-0812">Transmembrane</keyword>
<feature type="chain" id="PRO_5026768127" evidence="3">
    <location>
        <begin position="24"/>
        <end position="532"/>
    </location>
</feature>
<feature type="region of interest" description="Disordered" evidence="1">
    <location>
        <begin position="501"/>
        <end position="522"/>
    </location>
</feature>
<dbReference type="PROSITE" id="PS51034">
    <property type="entry name" value="ZP_2"/>
    <property type="match status" value="1"/>
</dbReference>
<dbReference type="AlphaFoldDB" id="A0A6J1S0N4"/>
<evidence type="ECO:0000256" key="3">
    <source>
        <dbReference type="SAM" id="SignalP"/>
    </source>
</evidence>
<feature type="compositionally biased region" description="Low complexity" evidence="1">
    <location>
        <begin position="501"/>
        <end position="511"/>
    </location>
</feature>
<keyword evidence="3" id="KW-0732">Signal</keyword>
<feature type="signal peptide" evidence="3">
    <location>
        <begin position="1"/>
        <end position="23"/>
    </location>
</feature>
<sequence>MAGWAAALLLAVAVLLPPSPATAYMSDRHSASNAILGISTACSSGSMNVTVRMRHPFRGILYSRGFPLECSTARDQHHKLFDFLQQRERDREAGRHDNENQVPLQPAKEVTLSLPASECGIRVVPSKDGEGLWLQTSVVVQLDRHLQQAADQTRTVSCHLPARESSILLQPLQSHRTGRQRGEDIPSVDFAEASSSSSSPASSPAAWQQQQQHHWQRARALMEILTTAGRGRDPGVLTVGEEAALIVTSHLPAGVGSRVTDCFAHDGAGEGMERLSDGRGCPTDRLILPQLREVRAGPAGGPLQDQRKRRKRAPNSSLHTHVTAAKFAAFKFPDRSRLHLRCQLQLCRGACAQDSCDQANATRQERRARKGERGEILGRLQVFNSVEVLAPGIEGDDRLRLDELTAASGGGGGGGAVGEKTFCLSPPKMALALAALGSLLLCAVAAALWSLLHRRHRESPLGSAPLRALLRRHFLRLRDHGSHGSSASLGERNVLVRVQDSPFGHPAAPSPGGSPGGPGDGRGALWQDKLFH</sequence>
<dbReference type="CTD" id="31733"/>
<keyword evidence="2" id="KW-1133">Transmembrane helix</keyword>
<dbReference type="OrthoDB" id="6351704at2759"/>
<protein>
    <submittedName>
        <fullName evidence="6">Uncharacterized protein LOC113203622</fullName>
    </submittedName>
</protein>
<feature type="region of interest" description="Disordered" evidence="1">
    <location>
        <begin position="189"/>
        <end position="213"/>
    </location>
</feature>
<organism evidence="5 6">
    <name type="scientific">Frankliniella occidentalis</name>
    <name type="common">Western flower thrips</name>
    <name type="synonym">Euthrips occidentalis</name>
    <dbReference type="NCBI Taxonomy" id="133901"/>
    <lineage>
        <taxon>Eukaryota</taxon>
        <taxon>Metazoa</taxon>
        <taxon>Ecdysozoa</taxon>
        <taxon>Arthropoda</taxon>
        <taxon>Hexapoda</taxon>
        <taxon>Insecta</taxon>
        <taxon>Pterygota</taxon>
        <taxon>Neoptera</taxon>
        <taxon>Paraneoptera</taxon>
        <taxon>Thysanoptera</taxon>
        <taxon>Terebrantia</taxon>
        <taxon>Thripoidea</taxon>
        <taxon>Thripidae</taxon>
        <taxon>Frankliniella</taxon>
    </lineage>
</organism>
<feature type="region of interest" description="Disordered" evidence="1">
    <location>
        <begin position="293"/>
        <end position="318"/>
    </location>
</feature>
<dbReference type="RefSeq" id="XP_026274178.1">
    <property type="nucleotide sequence ID" value="XM_026418393.2"/>
</dbReference>
<gene>
    <name evidence="6" type="primary">LOC113203622</name>
</gene>
<dbReference type="Proteomes" id="UP000504606">
    <property type="component" value="Unplaced"/>
</dbReference>
<feature type="compositionally biased region" description="Gly residues" evidence="1">
    <location>
        <begin position="513"/>
        <end position="522"/>
    </location>
</feature>
<dbReference type="PANTHER" id="PTHR46560:SF5">
    <property type="entry name" value="CYPHER, ISOFORM B"/>
    <property type="match status" value="1"/>
</dbReference>
<name>A0A6J1S0N4_FRAOC</name>
<keyword evidence="2" id="KW-0472">Membrane</keyword>
<evidence type="ECO:0000256" key="2">
    <source>
        <dbReference type="SAM" id="Phobius"/>
    </source>
</evidence>
<dbReference type="GeneID" id="113203622"/>
<evidence type="ECO:0000313" key="6">
    <source>
        <dbReference type="RefSeq" id="XP_026274178.1"/>
    </source>
</evidence>
<feature type="domain" description="ZP" evidence="4">
    <location>
        <begin position="41"/>
        <end position="363"/>
    </location>
</feature>
<evidence type="ECO:0000259" key="4">
    <source>
        <dbReference type="PROSITE" id="PS51034"/>
    </source>
</evidence>